<reference evidence="1 2" key="1">
    <citation type="journal article" date="2019" name="Nat. Ecol. Evol.">
        <title>Megaphylogeny resolves global patterns of mushroom evolution.</title>
        <authorList>
            <person name="Varga T."/>
            <person name="Krizsan K."/>
            <person name="Foldi C."/>
            <person name="Dima B."/>
            <person name="Sanchez-Garcia M."/>
            <person name="Sanchez-Ramirez S."/>
            <person name="Szollosi G.J."/>
            <person name="Szarkandi J.G."/>
            <person name="Papp V."/>
            <person name="Albert L."/>
            <person name="Andreopoulos W."/>
            <person name="Angelini C."/>
            <person name="Antonin V."/>
            <person name="Barry K.W."/>
            <person name="Bougher N.L."/>
            <person name="Buchanan P."/>
            <person name="Buyck B."/>
            <person name="Bense V."/>
            <person name="Catcheside P."/>
            <person name="Chovatia M."/>
            <person name="Cooper J."/>
            <person name="Damon W."/>
            <person name="Desjardin D."/>
            <person name="Finy P."/>
            <person name="Geml J."/>
            <person name="Haridas S."/>
            <person name="Hughes K."/>
            <person name="Justo A."/>
            <person name="Karasinski D."/>
            <person name="Kautmanova I."/>
            <person name="Kiss B."/>
            <person name="Kocsube S."/>
            <person name="Kotiranta H."/>
            <person name="LaButti K.M."/>
            <person name="Lechner B.E."/>
            <person name="Liimatainen K."/>
            <person name="Lipzen A."/>
            <person name="Lukacs Z."/>
            <person name="Mihaltcheva S."/>
            <person name="Morgado L.N."/>
            <person name="Niskanen T."/>
            <person name="Noordeloos M.E."/>
            <person name="Ohm R.A."/>
            <person name="Ortiz-Santana B."/>
            <person name="Ovrebo C."/>
            <person name="Racz N."/>
            <person name="Riley R."/>
            <person name="Savchenko A."/>
            <person name="Shiryaev A."/>
            <person name="Soop K."/>
            <person name="Spirin V."/>
            <person name="Szebenyi C."/>
            <person name="Tomsovsky M."/>
            <person name="Tulloss R.E."/>
            <person name="Uehling J."/>
            <person name="Grigoriev I.V."/>
            <person name="Vagvolgyi C."/>
            <person name="Papp T."/>
            <person name="Martin F.M."/>
            <person name="Miettinen O."/>
            <person name="Hibbett D.S."/>
            <person name="Nagy L.G."/>
        </authorList>
    </citation>
    <scope>NUCLEOTIDE SEQUENCE [LARGE SCALE GENOMIC DNA]</scope>
    <source>
        <strain evidence="1 2">HHB13444</strain>
    </source>
</reference>
<organism evidence="1 2">
    <name type="scientific">Polyporus arcularius HHB13444</name>
    <dbReference type="NCBI Taxonomy" id="1314778"/>
    <lineage>
        <taxon>Eukaryota</taxon>
        <taxon>Fungi</taxon>
        <taxon>Dikarya</taxon>
        <taxon>Basidiomycota</taxon>
        <taxon>Agaricomycotina</taxon>
        <taxon>Agaricomycetes</taxon>
        <taxon>Polyporales</taxon>
        <taxon>Polyporaceae</taxon>
        <taxon>Polyporus</taxon>
    </lineage>
</organism>
<dbReference type="InParanoid" id="A0A5C3NVW7"/>
<dbReference type="EMBL" id="ML211602">
    <property type="protein sequence ID" value="TFK81451.1"/>
    <property type="molecule type" value="Genomic_DNA"/>
</dbReference>
<dbReference type="AlphaFoldDB" id="A0A5C3NVW7"/>
<keyword evidence="2" id="KW-1185">Reference proteome</keyword>
<accession>A0A5C3NVW7</accession>
<dbReference type="Proteomes" id="UP000308197">
    <property type="component" value="Unassembled WGS sequence"/>
</dbReference>
<evidence type="ECO:0000313" key="2">
    <source>
        <dbReference type="Proteomes" id="UP000308197"/>
    </source>
</evidence>
<sequence>MLSLRGLQRRLPRHPSLAFSRCQSSTARLGPAAPKEFKVVLDNDTLYIDQGLAEALGWDRVKQDSVPLTLHGWGPTYFAIARTGSDSELLARRTVESGSDSNVQQVLEYLRDR</sequence>
<proteinExistence type="predicted"/>
<protein>
    <submittedName>
        <fullName evidence="1">Uncharacterized protein</fullName>
    </submittedName>
</protein>
<name>A0A5C3NVW7_9APHY</name>
<gene>
    <name evidence="1" type="ORF">K466DRAFT_502107</name>
</gene>
<evidence type="ECO:0000313" key="1">
    <source>
        <dbReference type="EMBL" id="TFK81451.1"/>
    </source>
</evidence>